<evidence type="ECO:0000256" key="1">
    <source>
        <dbReference type="ARBA" id="ARBA00001700"/>
    </source>
</evidence>
<evidence type="ECO:0000259" key="23">
    <source>
        <dbReference type="PROSITE" id="PS50970"/>
    </source>
</evidence>
<evidence type="ECO:0000259" key="26">
    <source>
        <dbReference type="PROSITE" id="PS51332"/>
    </source>
</evidence>
<dbReference type="PROSITE" id="PS50970">
    <property type="entry name" value="HCY"/>
    <property type="match status" value="1"/>
</dbReference>
<evidence type="ECO:0000256" key="19">
    <source>
        <dbReference type="ARBA" id="ARBA00031040"/>
    </source>
</evidence>
<evidence type="ECO:0000256" key="9">
    <source>
        <dbReference type="ARBA" id="ARBA00022605"/>
    </source>
</evidence>
<evidence type="ECO:0000256" key="2">
    <source>
        <dbReference type="ARBA" id="ARBA00001947"/>
    </source>
</evidence>
<evidence type="ECO:0000256" key="16">
    <source>
        <dbReference type="ARBA" id="ARBA00023167"/>
    </source>
</evidence>
<dbReference type="NCBIfam" id="TIGR02082">
    <property type="entry name" value="metH"/>
    <property type="match status" value="1"/>
</dbReference>
<evidence type="ECO:0000256" key="7">
    <source>
        <dbReference type="ARBA" id="ARBA00013998"/>
    </source>
</evidence>
<evidence type="ECO:0000256" key="18">
    <source>
        <dbReference type="ARBA" id="ARBA00025552"/>
    </source>
</evidence>
<dbReference type="Gene3D" id="1.10.1240.10">
    <property type="entry name" value="Methionine synthase domain"/>
    <property type="match status" value="1"/>
</dbReference>
<proteinExistence type="inferred from homology"/>
<evidence type="ECO:0000256" key="3">
    <source>
        <dbReference type="ARBA" id="ARBA00001956"/>
    </source>
</evidence>
<keyword evidence="11 21" id="KW-0808">Transferase</keyword>
<sequence length="1183" mass="132690">MNKLRELIKEKVLVIDGAMGTMIQSMIVPLDAWEGKIGCNEILNVGAPEIIRSIHEKYAQAGADLIKTNTFGALPWVLDEYGIGDRAYELAKAGAQLVRQVCDKYSNREKPRFVAGSLGPGTKLPSLGHIHYDEMYEGYKIAAKGLIDGGVDVFLLETFQDPLQIKAALHAVQDASKEAGKEIPVMVSATIELTGTMLIGTDVQTLAVIMEPFDVLSLGFNCGTGPDQIEKHLKTLSQVWGRPISIHSNAGLPENRGGHTYYPMGAEEFAEKESRFLQFDGVAIVGGCCGTTPAHIKALAEKVKGKKPKPPKGKQPRALASLYGIQPLKQQPPPFLVGERTNATGSKKFRELLLAEDYDAILSIAQEQVKAGSHALDVSVNFAGRDEIKDMKAVISRFNEKIPVPLMPDSTQPKTLEEALKLIGGKPILNSANLEDGEEKFNRICQLAKRFGSAVVLLTIDEKGMAKTKERKVEVAERMYKLATEKHGLNPEDLVFDVLTFTVGSGDEEYRDAAVQTIEAIKEIRERHPEVGFVLGISNVSFGLEASARKYLNSVFLHHCVQAGLTMAIVNPKHLIPYHKISEEDRKVCENLLFNVWENGEDPLFKFIQHFSNKKGKDTPQQDDQLSKLPIEEKIKRLLIDGEKEKLIKAVEEARHTIPPEKIINEILIDAMKVVGDLFGEGKMQLPFVLQSAEAMKSAVDYLNQYLPKKKKDKQATLVLGTVKGDVHDVGKNLVDIILTNNGFKVVNIGIKVELEDFIKAYEEHNADAIGMSGLLVKSTLEMKNNLEEMKKRGIKVPVLLGGAALNKKFVDEFCRPVYDGPVFYCRDAFDGIEAMTRIEKWDGNSPLDTDLGHKDEEEITETAVEEKINIPPISQIKMPDRNVPVPTPPFWGRKVWIHPEMNDKKLYRYIQELAFEWINKGGLFKRAWGYSRGNKSREEYEKLKKEEIIPTFERLKNLLIKENLFQPVIIYGYWPCRSDFPSEKEENRECSLIIFPETQGWKSESDVNIEPLENIIGTAELVMNFPRSSKPPYRCIADYFHPDRHDVVAFTVVSAGSRLSEYENQLFKEGKYKEYHLIHGLGVELAEALAEIVHKQIRIELGIAKGEGESLEDVNWQIRKYQGARYSPGYPACPDLQLNEKIFSLLKPEEFGIHLTENFLIVPEQSTDAIVVYHPEATYFAV</sequence>
<dbReference type="InterPro" id="IPR011005">
    <property type="entry name" value="Dihydropteroate_synth-like_sf"/>
</dbReference>
<feature type="domain" description="Hcy-binding" evidence="23">
    <location>
        <begin position="1"/>
        <end position="303"/>
    </location>
</feature>
<dbReference type="SUPFAM" id="SSF82282">
    <property type="entry name" value="Homocysteine S-methyltransferase"/>
    <property type="match status" value="1"/>
</dbReference>
<keyword evidence="29" id="KW-1185">Reference proteome</keyword>
<keyword evidence="8 21" id="KW-0489">Methyltransferase</keyword>
<dbReference type="InterPro" id="IPR036594">
    <property type="entry name" value="Meth_synthase_dom"/>
</dbReference>
<evidence type="ECO:0000256" key="11">
    <source>
        <dbReference type="ARBA" id="ARBA00022679"/>
    </source>
</evidence>
<dbReference type="SUPFAM" id="SSF52242">
    <property type="entry name" value="Cobalamin (vitamin B12)-binding domain"/>
    <property type="match status" value="1"/>
</dbReference>
<evidence type="ECO:0000256" key="8">
    <source>
        <dbReference type="ARBA" id="ARBA00022603"/>
    </source>
</evidence>
<dbReference type="PROSITE" id="PS50972">
    <property type="entry name" value="PTERIN_BINDING"/>
    <property type="match status" value="1"/>
</dbReference>
<dbReference type="InterPro" id="IPR036724">
    <property type="entry name" value="Cobalamin-bd_sf"/>
</dbReference>
<feature type="domain" description="Pterin-binding" evidence="24">
    <location>
        <begin position="334"/>
        <end position="590"/>
    </location>
</feature>
<dbReference type="SUPFAM" id="SSF47644">
    <property type="entry name" value="Methionine synthase domain"/>
    <property type="match status" value="1"/>
</dbReference>
<evidence type="ECO:0000256" key="17">
    <source>
        <dbReference type="ARBA" id="ARBA00023285"/>
    </source>
</evidence>
<dbReference type="Gene3D" id="3.20.20.330">
    <property type="entry name" value="Homocysteine-binding-like domain"/>
    <property type="match status" value="1"/>
</dbReference>
<protein>
    <recommendedName>
        <fullName evidence="7 20">Methionine synthase</fullName>
        <ecNumber evidence="6 20">2.1.1.13</ecNumber>
    </recommendedName>
    <alternativeName>
        <fullName evidence="19 21">5-methyltetrahydrofolate--homocysteine methyltransferase</fullName>
    </alternativeName>
</protein>
<dbReference type="InterPro" id="IPR037010">
    <property type="entry name" value="VitB12-dep_Met_synth_activ_sf"/>
</dbReference>
<dbReference type="SUPFAM" id="SSF56507">
    <property type="entry name" value="Methionine synthase activation domain-like"/>
    <property type="match status" value="1"/>
</dbReference>
<evidence type="ECO:0000256" key="6">
    <source>
        <dbReference type="ARBA" id="ARBA00012032"/>
    </source>
</evidence>
<evidence type="ECO:0000256" key="21">
    <source>
        <dbReference type="PIRNR" id="PIRNR000381"/>
    </source>
</evidence>
<dbReference type="InterPro" id="IPR036589">
    <property type="entry name" value="HCY_dom_sf"/>
</dbReference>
<feature type="domain" description="B12-binding N-terminal" evidence="27">
    <location>
        <begin position="622"/>
        <end position="715"/>
    </location>
</feature>
<dbReference type="InterPro" id="IPR000489">
    <property type="entry name" value="Pterin-binding_dom"/>
</dbReference>
<keyword evidence="9 21" id="KW-0028">Amino-acid biosynthesis</keyword>
<dbReference type="Proteomes" id="UP000772812">
    <property type="component" value="Unassembled WGS sequence"/>
</dbReference>
<evidence type="ECO:0000313" key="28">
    <source>
        <dbReference type="EMBL" id="MBK3332532.1"/>
    </source>
</evidence>
<comment type="caution">
    <text evidence="28">The sequence shown here is derived from an EMBL/GenBank/DDBJ whole genome shotgun (WGS) entry which is preliminary data.</text>
</comment>
<dbReference type="GO" id="GO:0032259">
    <property type="term" value="P:methylation"/>
    <property type="evidence" value="ECO:0007669"/>
    <property type="project" value="UniProtKB-KW"/>
</dbReference>
<dbReference type="Pfam" id="PF02607">
    <property type="entry name" value="B12-binding_2"/>
    <property type="match status" value="1"/>
</dbReference>
<evidence type="ECO:0000313" key="29">
    <source>
        <dbReference type="Proteomes" id="UP000772812"/>
    </source>
</evidence>
<feature type="domain" description="B12-binding" evidence="26">
    <location>
        <begin position="715"/>
        <end position="850"/>
    </location>
</feature>
<accession>A0ABS1GIG3</accession>
<comment type="cofactor">
    <cofactor evidence="3 21">
        <name>methylcob(III)alamin</name>
        <dbReference type="ChEBI" id="CHEBI:28115"/>
    </cofactor>
</comment>
<dbReference type="RefSeq" id="WP_200673957.1">
    <property type="nucleotide sequence ID" value="NZ_JAACYA010000002.1"/>
</dbReference>
<evidence type="ECO:0000256" key="15">
    <source>
        <dbReference type="ARBA" id="ARBA00022833"/>
    </source>
</evidence>
<dbReference type="GO" id="GO:0008705">
    <property type="term" value="F:methionine synthase activity"/>
    <property type="evidence" value="ECO:0007669"/>
    <property type="project" value="UniProtKB-EC"/>
</dbReference>
<comment type="pathway">
    <text evidence="4 21">Amino-acid biosynthesis; L-methionine biosynthesis via de novo pathway; L-methionine from L-homocysteine (MetH route): step 1/1.</text>
</comment>
<evidence type="ECO:0000256" key="22">
    <source>
        <dbReference type="PROSITE-ProRule" id="PRU00333"/>
    </source>
</evidence>
<dbReference type="Pfam" id="PF00809">
    <property type="entry name" value="Pterin_bind"/>
    <property type="match status" value="1"/>
</dbReference>
<dbReference type="Pfam" id="PF02574">
    <property type="entry name" value="S-methyl_trans"/>
    <property type="match status" value="1"/>
</dbReference>
<dbReference type="Gene3D" id="3.20.20.20">
    <property type="entry name" value="Dihydropteroate synthase-like"/>
    <property type="match status" value="1"/>
</dbReference>
<feature type="binding site" evidence="22">
    <location>
        <position position="289"/>
    </location>
    <ligand>
        <name>Zn(2+)</name>
        <dbReference type="ChEBI" id="CHEBI:29105"/>
    </ligand>
</feature>
<dbReference type="PANTHER" id="PTHR45833">
    <property type="entry name" value="METHIONINE SYNTHASE"/>
    <property type="match status" value="1"/>
</dbReference>
<dbReference type="PIRSF" id="PIRSF000381">
    <property type="entry name" value="MetH"/>
    <property type="match status" value="1"/>
</dbReference>
<keyword evidence="16 21" id="KW-0486">Methionine biosynthesis</keyword>
<name>A0ABS1GIG3_9AQUI</name>
<comment type="cofactor">
    <cofactor evidence="2 21 22">
        <name>Zn(2+)</name>
        <dbReference type="ChEBI" id="CHEBI:29105"/>
    </cofactor>
</comment>
<comment type="catalytic activity">
    <reaction evidence="1 21">
        <text>(6S)-5-methyl-5,6,7,8-tetrahydrofolate + L-homocysteine = (6S)-5,6,7,8-tetrahydrofolate + L-methionine</text>
        <dbReference type="Rhea" id="RHEA:11172"/>
        <dbReference type="ChEBI" id="CHEBI:18608"/>
        <dbReference type="ChEBI" id="CHEBI:57453"/>
        <dbReference type="ChEBI" id="CHEBI:57844"/>
        <dbReference type="ChEBI" id="CHEBI:58199"/>
        <dbReference type="EC" id="2.1.1.13"/>
    </reaction>
</comment>
<feature type="binding site" evidence="22">
    <location>
        <position position="222"/>
    </location>
    <ligand>
        <name>Zn(2+)</name>
        <dbReference type="ChEBI" id="CHEBI:29105"/>
    </ligand>
</feature>
<feature type="domain" description="AdoMet activation" evidence="25">
    <location>
        <begin position="863"/>
        <end position="1183"/>
    </location>
</feature>
<evidence type="ECO:0000256" key="4">
    <source>
        <dbReference type="ARBA" id="ARBA00005178"/>
    </source>
</evidence>
<dbReference type="EC" id="2.1.1.13" evidence="6 20"/>
<dbReference type="PROSITE" id="PS51332">
    <property type="entry name" value="B12_BINDING"/>
    <property type="match status" value="1"/>
</dbReference>
<dbReference type="PROSITE" id="PS51337">
    <property type="entry name" value="B12_BINDING_NTER"/>
    <property type="match status" value="1"/>
</dbReference>
<organism evidence="28 29">
    <name type="scientific">Persephonella atlantica</name>
    <dbReference type="NCBI Taxonomy" id="2699429"/>
    <lineage>
        <taxon>Bacteria</taxon>
        <taxon>Pseudomonadati</taxon>
        <taxon>Aquificota</taxon>
        <taxon>Aquificia</taxon>
        <taxon>Aquificales</taxon>
        <taxon>Hydrogenothermaceae</taxon>
        <taxon>Persephonella</taxon>
    </lineage>
</organism>
<dbReference type="Pfam" id="PF02310">
    <property type="entry name" value="B12-binding"/>
    <property type="match status" value="1"/>
</dbReference>
<keyword evidence="12 21" id="KW-0949">S-adenosyl-L-methionine</keyword>
<keyword evidence="10 21" id="KW-0846">Cobalamin</keyword>
<dbReference type="Pfam" id="PF02965">
    <property type="entry name" value="Met_synt_B12"/>
    <property type="match status" value="1"/>
</dbReference>
<gene>
    <name evidence="28" type="primary">metH</name>
    <name evidence="28" type="ORF">GWK41_05585</name>
</gene>
<dbReference type="InterPro" id="IPR003759">
    <property type="entry name" value="Cbl-bd_cap"/>
</dbReference>
<dbReference type="SMART" id="SM01018">
    <property type="entry name" value="B12-binding_2"/>
    <property type="match status" value="1"/>
</dbReference>
<comment type="domain">
    <text evidence="21">Modular enzyme with four functionally distinct domains. The isolated Hcy-binding domain catalyzes methyl transfer from free methylcobalamin to homocysteine. The Hcy-binding domain in association with the pterin-binding domain catalyzes the methylation of cob(I)alamin by methyltetrahydrofolate and the methylation of homocysteine. The B12-binding domain binds the cofactor. The AdoMet activation domain binds S-adenosyl-L-methionine. Under aerobic conditions cob(I)alamin can be converted to inactive cob(II)alamin. Reductive methylation by S-adenosyl-L-methionine and flavodoxin regenerates methylcobalamin.</text>
</comment>
<dbReference type="InterPro" id="IPR050554">
    <property type="entry name" value="Met_Synthase/Corrinoid"/>
</dbReference>
<feature type="binding site" evidence="22">
    <location>
        <position position="288"/>
    </location>
    <ligand>
        <name>Zn(2+)</name>
        <dbReference type="ChEBI" id="CHEBI:29105"/>
    </ligand>
</feature>
<evidence type="ECO:0000259" key="25">
    <source>
        <dbReference type="PROSITE" id="PS50974"/>
    </source>
</evidence>
<dbReference type="Gene3D" id="3.40.50.280">
    <property type="entry name" value="Cobalamin-binding domain"/>
    <property type="match status" value="1"/>
</dbReference>
<comment type="similarity">
    <text evidence="5">Belongs to the vitamin-B12 dependent methionine synthase family.</text>
</comment>
<evidence type="ECO:0000256" key="10">
    <source>
        <dbReference type="ARBA" id="ARBA00022628"/>
    </source>
</evidence>
<evidence type="ECO:0000259" key="27">
    <source>
        <dbReference type="PROSITE" id="PS51337"/>
    </source>
</evidence>
<dbReference type="PANTHER" id="PTHR45833:SF1">
    <property type="entry name" value="METHIONINE SYNTHASE"/>
    <property type="match status" value="1"/>
</dbReference>
<evidence type="ECO:0000256" key="5">
    <source>
        <dbReference type="ARBA" id="ARBA00010398"/>
    </source>
</evidence>
<dbReference type="PROSITE" id="PS50974">
    <property type="entry name" value="ADOMET_ACTIVATION"/>
    <property type="match status" value="1"/>
</dbReference>
<keyword evidence="14" id="KW-0677">Repeat</keyword>
<evidence type="ECO:0000256" key="13">
    <source>
        <dbReference type="ARBA" id="ARBA00022723"/>
    </source>
</evidence>
<dbReference type="Gene3D" id="3.10.196.10">
    <property type="entry name" value="Vitamin B12-dependent methionine synthase, activation domain"/>
    <property type="match status" value="1"/>
</dbReference>
<keyword evidence="17 21" id="KW-0170">Cobalt</keyword>
<dbReference type="EMBL" id="JAACYA010000002">
    <property type="protein sequence ID" value="MBK3332532.1"/>
    <property type="molecule type" value="Genomic_DNA"/>
</dbReference>
<evidence type="ECO:0000256" key="14">
    <source>
        <dbReference type="ARBA" id="ARBA00022737"/>
    </source>
</evidence>
<reference evidence="28 29" key="1">
    <citation type="journal article" date="2021" name="Syst. Appl. Microbiol.">
        <title>Persephonella atlantica sp. nov.: How to adapt to physico-chemical gradients in high temperature hydrothermal habitats.</title>
        <authorList>
            <person name="Francois D.X."/>
            <person name="Godfroy A."/>
            <person name="Mathien C."/>
            <person name="Aube J."/>
            <person name="Cathalot C."/>
            <person name="Lesongeur F."/>
            <person name="L'Haridon S."/>
            <person name="Philippon X."/>
            <person name="Roussel E.G."/>
        </authorList>
    </citation>
    <scope>NUCLEOTIDE SEQUENCE [LARGE SCALE GENOMIC DNA]</scope>
    <source>
        <strain evidence="28 29">MO1340</strain>
    </source>
</reference>
<dbReference type="InterPro" id="IPR011822">
    <property type="entry name" value="MetH"/>
</dbReference>
<keyword evidence="15 21" id="KW-0862">Zinc</keyword>
<comment type="function">
    <text evidence="18 21">Catalyzes the transfer of a methyl group from methyl-cobalamin to homocysteine, yielding enzyme-bound cob(I)alamin and methionine. Subsequently, remethylates the cofactor using methyltetrahydrofolate.</text>
</comment>
<evidence type="ECO:0000256" key="20">
    <source>
        <dbReference type="NCBIfam" id="TIGR02082"/>
    </source>
</evidence>
<dbReference type="SUPFAM" id="SSF51717">
    <property type="entry name" value="Dihydropteroate synthetase-like"/>
    <property type="match status" value="1"/>
</dbReference>
<dbReference type="InterPro" id="IPR006158">
    <property type="entry name" value="Cobalamin-bd"/>
</dbReference>
<keyword evidence="13 21" id="KW-0479">Metal-binding</keyword>
<evidence type="ECO:0000256" key="12">
    <source>
        <dbReference type="ARBA" id="ARBA00022691"/>
    </source>
</evidence>
<dbReference type="InterPro" id="IPR004223">
    <property type="entry name" value="VitB12-dep_Met_synth_activ_dom"/>
</dbReference>
<evidence type="ECO:0000259" key="24">
    <source>
        <dbReference type="PROSITE" id="PS50972"/>
    </source>
</evidence>
<dbReference type="InterPro" id="IPR003726">
    <property type="entry name" value="HCY_dom"/>
</dbReference>